<accession>C0EDE5</accession>
<reference evidence="5 6" key="1">
    <citation type="submission" date="2009-01" db="EMBL/GenBank/DDBJ databases">
        <authorList>
            <person name="Fulton L."/>
            <person name="Clifton S."/>
            <person name="Fulton B."/>
            <person name="Xu J."/>
            <person name="Minx P."/>
            <person name="Pepin K.H."/>
            <person name="Johnson M."/>
            <person name="Bhonagiri V."/>
            <person name="Nash W.E."/>
            <person name="Mardis E.R."/>
            <person name="Wilson R.K."/>
        </authorList>
    </citation>
    <scope>NUCLEOTIDE SEQUENCE [LARGE SCALE GENOMIC DNA]</scope>
    <source>
        <strain evidence="5 6">DSM 5476</strain>
    </source>
</reference>
<protein>
    <submittedName>
        <fullName evidence="5">Isoprenylcysteine carboxyl methyltransferase family protein</fullName>
    </submittedName>
</protein>
<dbReference type="STRING" id="537013.CLOSTMETH_01872"/>
<evidence type="ECO:0000313" key="5">
    <source>
        <dbReference type="EMBL" id="EEG30531.1"/>
    </source>
</evidence>
<keyword evidence="5" id="KW-0489">Methyltransferase</keyword>
<dbReference type="EMBL" id="ACEC01000061">
    <property type="protein sequence ID" value="EEG30531.1"/>
    <property type="molecule type" value="Genomic_DNA"/>
</dbReference>
<name>C0EDE5_9FIRM</name>
<dbReference type="eggNOG" id="COG2020">
    <property type="taxonomic scope" value="Bacteria"/>
</dbReference>
<proteinExistence type="predicted"/>
<comment type="caution">
    <text evidence="5">The sequence shown here is derived from an EMBL/GenBank/DDBJ whole genome shotgun (WGS) entry which is preliminary data.</text>
</comment>
<keyword evidence="3" id="KW-1133">Transmembrane helix</keyword>
<evidence type="ECO:0000256" key="3">
    <source>
        <dbReference type="ARBA" id="ARBA00022989"/>
    </source>
</evidence>
<dbReference type="Gene3D" id="1.20.120.1630">
    <property type="match status" value="1"/>
</dbReference>
<dbReference type="HOGENOM" id="CLU_065200_7_0_9"/>
<dbReference type="Proteomes" id="UP000003340">
    <property type="component" value="Unassembled WGS sequence"/>
</dbReference>
<reference evidence="5 6" key="2">
    <citation type="submission" date="2009-02" db="EMBL/GenBank/DDBJ databases">
        <title>Draft genome sequence of Clostridium methylpentosum (DSM 5476).</title>
        <authorList>
            <person name="Sudarsanam P."/>
            <person name="Ley R."/>
            <person name="Guruge J."/>
            <person name="Turnbaugh P.J."/>
            <person name="Mahowald M."/>
            <person name="Liep D."/>
            <person name="Gordon J."/>
        </authorList>
    </citation>
    <scope>NUCLEOTIDE SEQUENCE [LARGE SCALE GENOMIC DNA]</scope>
    <source>
        <strain evidence="5 6">DSM 5476</strain>
    </source>
</reference>
<gene>
    <name evidence="5" type="ORF">CLOSTMETH_01872</name>
</gene>
<evidence type="ECO:0000256" key="4">
    <source>
        <dbReference type="ARBA" id="ARBA00023136"/>
    </source>
</evidence>
<dbReference type="PANTHER" id="PTHR12714">
    <property type="entry name" value="PROTEIN-S ISOPRENYLCYSTEINE O-METHYLTRANSFERASE"/>
    <property type="match status" value="1"/>
</dbReference>
<dbReference type="InterPro" id="IPR007318">
    <property type="entry name" value="Phopholipid_MeTrfase"/>
</dbReference>
<dbReference type="GO" id="GO:0008168">
    <property type="term" value="F:methyltransferase activity"/>
    <property type="evidence" value="ECO:0007669"/>
    <property type="project" value="UniProtKB-KW"/>
</dbReference>
<evidence type="ECO:0000256" key="2">
    <source>
        <dbReference type="ARBA" id="ARBA00022692"/>
    </source>
</evidence>
<organism evidence="5 6">
    <name type="scientific">[Clostridium] methylpentosum DSM 5476</name>
    <dbReference type="NCBI Taxonomy" id="537013"/>
    <lineage>
        <taxon>Bacteria</taxon>
        <taxon>Bacillati</taxon>
        <taxon>Bacillota</taxon>
        <taxon>Clostridia</taxon>
        <taxon>Eubacteriales</taxon>
        <taxon>Oscillospiraceae</taxon>
        <taxon>Oscillospiraceae incertae sedis</taxon>
    </lineage>
</organism>
<keyword evidence="4" id="KW-0472">Membrane</keyword>
<evidence type="ECO:0000313" key="6">
    <source>
        <dbReference type="Proteomes" id="UP000003340"/>
    </source>
</evidence>
<dbReference type="AlphaFoldDB" id="C0EDE5"/>
<keyword evidence="6" id="KW-1185">Reference proteome</keyword>
<dbReference type="Pfam" id="PF04191">
    <property type="entry name" value="PEMT"/>
    <property type="match status" value="1"/>
</dbReference>
<dbReference type="GO" id="GO:0012505">
    <property type="term" value="C:endomembrane system"/>
    <property type="evidence" value="ECO:0007669"/>
    <property type="project" value="UniProtKB-SubCell"/>
</dbReference>
<sequence length="202" mass="23210">MEKTKFERRDFMKLFGITILVIYYSVYLGKMMLQKRKGIQTDQIAKGKQKDRVFYTELILKIATYAVVAVQVVSIFAAKPQLPQALIVSGIVLGVAGTFLFALSVITMKDSWRAGLAENDETEMITNGIYALSRNPAFLGFDCVYVGFVLMFFNVPLLLFSVFAMVMLHLQILQEEQYMIRVFGDTYLHYKSKVCRYFGRKR</sequence>
<evidence type="ECO:0000256" key="1">
    <source>
        <dbReference type="ARBA" id="ARBA00004127"/>
    </source>
</evidence>
<keyword evidence="2" id="KW-0812">Transmembrane</keyword>
<dbReference type="GO" id="GO:0032259">
    <property type="term" value="P:methylation"/>
    <property type="evidence" value="ECO:0007669"/>
    <property type="project" value="UniProtKB-KW"/>
</dbReference>
<keyword evidence="5" id="KW-0808">Transferase</keyword>
<dbReference type="PANTHER" id="PTHR12714:SF9">
    <property type="entry name" value="PROTEIN-S-ISOPRENYLCYSTEINE O-METHYLTRANSFERASE"/>
    <property type="match status" value="1"/>
</dbReference>
<comment type="subcellular location">
    <subcellularLocation>
        <location evidence="1">Endomembrane system</location>
        <topology evidence="1">Multi-pass membrane protein</topology>
    </subcellularLocation>
</comment>